<dbReference type="InterPro" id="IPR023271">
    <property type="entry name" value="Aquaporin-like"/>
</dbReference>
<feature type="transmembrane region" description="Helical" evidence="7">
    <location>
        <begin position="107"/>
        <end position="129"/>
    </location>
</feature>
<evidence type="ECO:0000256" key="4">
    <source>
        <dbReference type="ARBA" id="ARBA00022989"/>
    </source>
</evidence>
<dbReference type="GO" id="GO:0015267">
    <property type="term" value="F:channel activity"/>
    <property type="evidence" value="ECO:0007669"/>
    <property type="project" value="InterPro"/>
</dbReference>
<evidence type="ECO:0000256" key="5">
    <source>
        <dbReference type="ARBA" id="ARBA00023136"/>
    </source>
</evidence>
<reference evidence="8" key="1">
    <citation type="journal article" date="2009" name="Nature">
        <title>The Sorghum bicolor genome and the diversification of grasses.</title>
        <authorList>
            <person name="Paterson A.H."/>
            <person name="Bowers J.E."/>
            <person name="Bruggmann R."/>
            <person name="Dubchak I."/>
            <person name="Grimwood J."/>
            <person name="Gundlach H."/>
            <person name="Haberer G."/>
            <person name="Hellsten U."/>
            <person name="Mitros T."/>
            <person name="Poliakov A."/>
            <person name="Schmutz J."/>
            <person name="Spannagl M."/>
            <person name="Tang H."/>
            <person name="Wang X."/>
            <person name="Wicker T."/>
            <person name="Bharti A.K."/>
            <person name="Chapman J."/>
            <person name="Feltus F.A."/>
            <person name="Gowik U."/>
            <person name="Grigoriev I.V."/>
            <person name="Lyons E."/>
            <person name="Maher C.A."/>
            <person name="Martis M."/>
            <person name="Narechania A."/>
            <person name="Otillar R.P."/>
            <person name="Penning B.W."/>
            <person name="Salamov A.A."/>
            <person name="Wang Y."/>
            <person name="Zhang L."/>
            <person name="Carpita N.C."/>
            <person name="Freeling M."/>
            <person name="Gingle A.R."/>
            <person name="Hash C.T."/>
            <person name="Keller B."/>
            <person name="Klein P."/>
            <person name="Kresovich S."/>
            <person name="McCann M.C."/>
            <person name="Ming R."/>
            <person name="Peterson D.G."/>
            <person name="Mehboob-ur-Rahman"/>
            <person name="Ware D."/>
            <person name="Westhoff P."/>
            <person name="Mayer K.F."/>
            <person name="Messing J."/>
            <person name="Rokhsar D.S."/>
        </authorList>
    </citation>
    <scope>NUCLEOTIDE SEQUENCE [LARGE SCALE GENOMIC DNA]</scope>
</reference>
<evidence type="ECO:0000313" key="8">
    <source>
        <dbReference type="EMBL" id="EES20494.1"/>
    </source>
</evidence>
<feature type="transmembrane region" description="Helical" evidence="7">
    <location>
        <begin position="56"/>
        <end position="78"/>
    </location>
</feature>
<evidence type="ECO:0000256" key="7">
    <source>
        <dbReference type="SAM" id="Phobius"/>
    </source>
</evidence>
<dbReference type="Pfam" id="PF00230">
    <property type="entry name" value="MIP"/>
    <property type="match status" value="1"/>
</dbReference>
<dbReference type="AlphaFoldDB" id="C6JSE9"/>
<dbReference type="SUPFAM" id="SSF81338">
    <property type="entry name" value="Aquaporin-like"/>
    <property type="match status" value="1"/>
</dbReference>
<comment type="similarity">
    <text evidence="6">Belongs to the MIP/aquaporin (TC 1.A.8) family.</text>
</comment>
<keyword evidence="2 6" id="KW-0812">Transmembrane</keyword>
<organism evidence="8">
    <name type="scientific">Sorghum bicolor</name>
    <name type="common">Sorghum</name>
    <name type="synonym">Sorghum vulgare</name>
    <dbReference type="NCBI Taxonomy" id="4558"/>
    <lineage>
        <taxon>Eukaryota</taxon>
        <taxon>Viridiplantae</taxon>
        <taxon>Streptophyta</taxon>
        <taxon>Embryophyta</taxon>
        <taxon>Tracheophyta</taxon>
        <taxon>Spermatophyta</taxon>
        <taxon>Magnoliopsida</taxon>
        <taxon>Liliopsida</taxon>
        <taxon>Poales</taxon>
        <taxon>Poaceae</taxon>
        <taxon>PACMAD clade</taxon>
        <taxon>Panicoideae</taxon>
        <taxon>Andropogonodae</taxon>
        <taxon>Andropogoneae</taxon>
        <taxon>Sorghinae</taxon>
        <taxon>Sorghum</taxon>
    </lineage>
</organism>
<gene>
    <name evidence="8" type="primary">Sb0468s002010</name>
    <name evidence="8" type="ORF">SORBIDRAFT_0468s002010</name>
</gene>
<name>C6JSE9_SORBI</name>
<dbReference type="Gene3D" id="1.20.1080.10">
    <property type="entry name" value="Glycerol uptake facilitator protein"/>
    <property type="match status" value="1"/>
</dbReference>
<dbReference type="ExpressionAtlas" id="C6JSE9">
    <property type="expression patterns" value="baseline and differential"/>
</dbReference>
<keyword evidence="5 7" id="KW-0472">Membrane</keyword>
<dbReference type="HOGENOM" id="CLU_1830382_0_0_1"/>
<keyword evidence="3" id="KW-0677">Repeat</keyword>
<protein>
    <submittedName>
        <fullName evidence="8">Uncharacterized protein</fullName>
    </submittedName>
</protein>
<comment type="subcellular location">
    <subcellularLocation>
        <location evidence="1">Membrane</location>
        <topology evidence="1">Multi-pass membrane protein</topology>
    </subcellularLocation>
</comment>
<feature type="non-terminal residue" evidence="8">
    <location>
        <position position="1"/>
    </location>
</feature>
<accession>C6JSE9</accession>
<keyword evidence="4 7" id="KW-1133">Transmembrane helix</keyword>
<evidence type="ECO:0000256" key="6">
    <source>
        <dbReference type="RuleBase" id="RU000477"/>
    </source>
</evidence>
<proteinExistence type="inferred from homology"/>
<sequence>LFPYALSSSLCPSSAAPSLAIVLAPPPAIAPPKLYMTVLTVMGVSKSPSWDSHIPVLAPLAVPIGFAVFLVHLTTIPITGTRIDRSTPPGASAPPSSTYDSPLPARWILWAGPFAGAALAAVSPYQVVIRATIPCFKSRAH</sequence>
<evidence type="ECO:0000256" key="2">
    <source>
        <dbReference type="ARBA" id="ARBA00022692"/>
    </source>
</evidence>
<evidence type="ECO:0000256" key="1">
    <source>
        <dbReference type="ARBA" id="ARBA00004141"/>
    </source>
</evidence>
<dbReference type="InterPro" id="IPR034294">
    <property type="entry name" value="Aquaporin_transptr"/>
</dbReference>
<dbReference type="EMBL" id="GL003061">
    <property type="protein sequence ID" value="EES20494.1"/>
    <property type="molecule type" value="Genomic_DNA"/>
</dbReference>
<keyword evidence="6" id="KW-0813">Transport</keyword>
<dbReference type="PRINTS" id="PR00783">
    <property type="entry name" value="MINTRINSICP"/>
</dbReference>
<dbReference type="PANTHER" id="PTHR45687">
    <property type="entry name" value="AQUAPORIN OR AQUAGLYCEROPORIN RELATED"/>
    <property type="match status" value="1"/>
</dbReference>
<dbReference type="InterPro" id="IPR000425">
    <property type="entry name" value="MIP"/>
</dbReference>
<feature type="non-terminal residue" evidence="8">
    <location>
        <position position="141"/>
    </location>
</feature>
<dbReference type="GO" id="GO:0016020">
    <property type="term" value="C:membrane"/>
    <property type="evidence" value="ECO:0007669"/>
    <property type="project" value="UniProtKB-SubCell"/>
</dbReference>
<evidence type="ECO:0000256" key="3">
    <source>
        <dbReference type="ARBA" id="ARBA00022737"/>
    </source>
</evidence>